<proteinExistence type="predicted"/>
<gene>
    <name evidence="1" type="ORF">A2151_02730</name>
</gene>
<reference evidence="1 2" key="1">
    <citation type="journal article" date="2016" name="Nat. Commun.">
        <title>Thousands of microbial genomes shed light on interconnected biogeochemical processes in an aquifer system.</title>
        <authorList>
            <person name="Anantharaman K."/>
            <person name="Brown C.T."/>
            <person name="Hug L.A."/>
            <person name="Sharon I."/>
            <person name="Castelle C.J."/>
            <person name="Probst A.J."/>
            <person name="Thomas B.C."/>
            <person name="Singh A."/>
            <person name="Wilkins M.J."/>
            <person name="Karaoz U."/>
            <person name="Brodie E.L."/>
            <person name="Williams K.H."/>
            <person name="Hubbard S.S."/>
            <person name="Banfield J.F."/>
        </authorList>
    </citation>
    <scope>NUCLEOTIDE SEQUENCE [LARGE SCALE GENOMIC DNA]</scope>
</reference>
<organism evidence="1 2">
    <name type="scientific">Candidatus Muproteobacteria bacterium RBG_16_65_34</name>
    <dbReference type="NCBI Taxonomy" id="1817760"/>
    <lineage>
        <taxon>Bacteria</taxon>
        <taxon>Pseudomonadati</taxon>
        <taxon>Pseudomonadota</taxon>
        <taxon>Candidatus Muproteobacteria</taxon>
    </lineage>
</organism>
<comment type="caution">
    <text evidence="1">The sequence shown here is derived from an EMBL/GenBank/DDBJ whole genome shotgun (WGS) entry which is preliminary data.</text>
</comment>
<evidence type="ECO:0000313" key="2">
    <source>
        <dbReference type="Proteomes" id="UP000178885"/>
    </source>
</evidence>
<name>A0A1F6TM85_9PROT</name>
<sequence>MTGHPSRDAFRTMNMAFPPKIADAAHRLKHAAAELNEAFAPRRSTFPDSVTPAQLAEAADQFMAVMARIDQEEGETGPIFKDDVSKLGEYGLTVLMDLATWATQLDLDEPRRALEQAAIAAAYWIMRHDGEIRALEPVVNALANYANRSHNPVELSALAAFMGRAAQAAPAIVRQDLEKANPARAWRLLHLNRGIVATRSHNPLLMEQVFDELVRQLPDDAPAFFAEGMQQMEALGYPPPVQQVLRRYFDRWTRPTLH</sequence>
<dbReference type="Proteomes" id="UP000178885">
    <property type="component" value="Unassembled WGS sequence"/>
</dbReference>
<dbReference type="STRING" id="1817760.A2151_02730"/>
<protein>
    <submittedName>
        <fullName evidence="1">Uncharacterized protein</fullName>
    </submittedName>
</protein>
<dbReference type="EMBL" id="MFSU01000088">
    <property type="protein sequence ID" value="OGI46228.1"/>
    <property type="molecule type" value="Genomic_DNA"/>
</dbReference>
<dbReference type="AlphaFoldDB" id="A0A1F6TM85"/>
<evidence type="ECO:0000313" key="1">
    <source>
        <dbReference type="EMBL" id="OGI46228.1"/>
    </source>
</evidence>
<accession>A0A1F6TM85</accession>